<evidence type="ECO:0000313" key="2">
    <source>
        <dbReference type="Proteomes" id="UP000667802"/>
    </source>
</evidence>
<evidence type="ECO:0000313" key="1">
    <source>
        <dbReference type="EMBL" id="MDR9900862.1"/>
    </source>
</evidence>
<keyword evidence="2" id="KW-1185">Reference proteome</keyword>
<sequence>MALLYLDQGRYSEAKTLYKKALEIASKSLGVDHSYTITFRKNLKLLRDKYG</sequence>
<dbReference type="Gene3D" id="1.25.40.10">
    <property type="entry name" value="Tetratricopeptide repeat domain"/>
    <property type="match status" value="1"/>
</dbReference>
<dbReference type="Pfam" id="PF13424">
    <property type="entry name" value="TPR_12"/>
    <property type="match status" value="1"/>
</dbReference>
<accession>A0AAP5IGS2</accession>
<dbReference type="Proteomes" id="UP000667802">
    <property type="component" value="Unassembled WGS sequence"/>
</dbReference>
<dbReference type="InterPro" id="IPR011990">
    <property type="entry name" value="TPR-like_helical_dom_sf"/>
</dbReference>
<gene>
    <name evidence="1" type="ORF">G7B40_040970</name>
</gene>
<name>A0AAP5IGS2_9CYAN</name>
<dbReference type="AlphaFoldDB" id="A0AAP5IGS2"/>
<comment type="caution">
    <text evidence="1">The sequence shown here is derived from an EMBL/GenBank/DDBJ whole genome shotgun (WGS) entry which is preliminary data.</text>
</comment>
<dbReference type="EMBL" id="JAALHA020000041">
    <property type="protein sequence ID" value="MDR9900862.1"/>
    <property type="molecule type" value="Genomic_DNA"/>
</dbReference>
<protein>
    <submittedName>
        <fullName evidence="1">Tetratricopeptide repeat protein</fullName>
    </submittedName>
</protein>
<proteinExistence type="predicted"/>
<dbReference type="SUPFAM" id="SSF48452">
    <property type="entry name" value="TPR-like"/>
    <property type="match status" value="1"/>
</dbReference>
<organism evidence="1 2">
    <name type="scientific">Aetokthonos hydrillicola Thurmond2011</name>
    <dbReference type="NCBI Taxonomy" id="2712845"/>
    <lineage>
        <taxon>Bacteria</taxon>
        <taxon>Bacillati</taxon>
        <taxon>Cyanobacteriota</taxon>
        <taxon>Cyanophyceae</taxon>
        <taxon>Nostocales</taxon>
        <taxon>Hapalosiphonaceae</taxon>
        <taxon>Aetokthonos</taxon>
    </lineage>
</organism>
<reference evidence="2" key="1">
    <citation type="journal article" date="2021" name="Science">
        <title>Hunting the eagle killer: A cyanobacterial neurotoxin causes vacuolar myelinopathy.</title>
        <authorList>
            <person name="Breinlinger S."/>
            <person name="Phillips T.J."/>
            <person name="Haram B.N."/>
            <person name="Mares J."/>
            <person name="Martinez Yerena J.A."/>
            <person name="Hrouzek P."/>
            <person name="Sobotka R."/>
            <person name="Henderson W.M."/>
            <person name="Schmieder P."/>
            <person name="Williams S.M."/>
            <person name="Lauderdale J.D."/>
            <person name="Wilde H.D."/>
            <person name="Gerrin W."/>
            <person name="Kust A."/>
            <person name="Washington J.W."/>
            <person name="Wagner C."/>
            <person name="Geier B."/>
            <person name="Liebeke M."/>
            <person name="Enke H."/>
            <person name="Niedermeyer T.H.J."/>
            <person name="Wilde S.B."/>
        </authorList>
    </citation>
    <scope>NUCLEOTIDE SEQUENCE [LARGE SCALE GENOMIC DNA]</scope>
    <source>
        <strain evidence="2">Thurmond2011</strain>
    </source>
</reference>